<protein>
    <submittedName>
        <fullName evidence="3">Similar to transketolase C-terminal section / tranketolase A</fullName>
        <ecNumber evidence="3">2.2.1.1</ecNumber>
    </submittedName>
</protein>
<sequence length="165" mass="18930">MNDNVKNCRKDIVNKIIPYARKDKRIVLLVCDMGFGVTDKFKEEFPDKIFNMGMMEQGTVGIAAGMAMTGLIPIVYSIVNFLVFRAIEQIRNDVVMQNLNVKFVATGVNNYFKFLGSSHCCGEDDKKIMQLINMKVFDPYEGEKIDFNKMVKDWITDTKPGYFRV</sequence>
<reference evidence="3" key="2">
    <citation type="submission" date="2006-01" db="EMBL/GenBank/DDBJ databases">
        <authorList>
            <person name="Genoscope"/>
        </authorList>
    </citation>
    <scope>NUCLEOTIDE SEQUENCE</scope>
</reference>
<keyword evidence="1" id="KW-0812">Transmembrane</keyword>
<dbReference type="EC" id="2.2.1.1" evidence="3"/>
<gene>
    <name evidence="3" type="primary">tktA</name>
    <name evidence="3" type="ORF">kustc0656</name>
</gene>
<proteinExistence type="predicted"/>
<dbReference type="Pfam" id="PF02779">
    <property type="entry name" value="Transket_pyr"/>
    <property type="match status" value="1"/>
</dbReference>
<evidence type="ECO:0000256" key="1">
    <source>
        <dbReference type="SAM" id="Phobius"/>
    </source>
</evidence>
<feature type="domain" description="Transketolase-like pyrimidine-binding" evidence="2">
    <location>
        <begin position="6"/>
        <end position="165"/>
    </location>
</feature>
<dbReference type="InterPro" id="IPR005475">
    <property type="entry name" value="Transketolase-like_Pyr-bd"/>
</dbReference>
<dbReference type="AlphaFoldDB" id="Q1PW03"/>
<reference evidence="3" key="1">
    <citation type="journal article" date="2006" name="Nature">
        <title>Deciphering the evolution and metabolism of an anammox bacterium from a community genome.</title>
        <authorList>
            <person name="Strous M."/>
            <person name="Pelletier E."/>
            <person name="Mangenot S."/>
            <person name="Rattei T."/>
            <person name="Lehner A."/>
            <person name="Taylor M.W."/>
            <person name="Horn M."/>
            <person name="Daims H."/>
            <person name="Bartol-Mavel D."/>
            <person name="Wincker P."/>
            <person name="Barbe V."/>
            <person name="Fonknechten N."/>
            <person name="Vallenet D."/>
            <person name="Segurens B."/>
            <person name="Schenowitz-Truong C."/>
            <person name="Medigue C."/>
            <person name="Collingro A."/>
            <person name="Snel B."/>
            <person name="Dutilh B.E."/>
            <person name="OpDenCamp H.J.M."/>
            <person name="vanDerDrift C."/>
            <person name="Cirpus I."/>
            <person name="vanDePas-Schoonen K.T."/>
            <person name="Harhangi H.R."/>
            <person name="vanNiftrik L."/>
            <person name="Schmid M."/>
            <person name="Keltjens J."/>
            <person name="vanDeVossenberg J."/>
            <person name="Kartal B."/>
            <person name="Meier H."/>
            <person name="Frishman D."/>
            <person name="Huynen M.A."/>
            <person name="Mewes H."/>
            <person name="Weissenbach J."/>
            <person name="Jetten M.S.M."/>
            <person name="Wagner M."/>
            <person name="LePaslier D."/>
        </authorList>
    </citation>
    <scope>NUCLEOTIDE SEQUENCE</scope>
</reference>
<dbReference type="PANTHER" id="PTHR43825">
    <property type="entry name" value="PYRUVATE DEHYDROGENASE E1 COMPONENT"/>
    <property type="match status" value="1"/>
</dbReference>
<dbReference type="GO" id="GO:0004802">
    <property type="term" value="F:transketolase activity"/>
    <property type="evidence" value="ECO:0007669"/>
    <property type="project" value="UniProtKB-EC"/>
</dbReference>
<accession>Q1PW03</accession>
<dbReference type="PANTHER" id="PTHR43825:SF5">
    <property type="entry name" value="HYPOTHETICAL TRANSKETOLASE FAMILY PROTEIN"/>
    <property type="match status" value="1"/>
</dbReference>
<organism evidence="3">
    <name type="scientific">Kuenenia stuttgartiensis</name>
    <dbReference type="NCBI Taxonomy" id="174633"/>
    <lineage>
        <taxon>Bacteria</taxon>
        <taxon>Pseudomonadati</taxon>
        <taxon>Planctomycetota</taxon>
        <taxon>Candidatus Brocadiia</taxon>
        <taxon>Candidatus Brocadiales</taxon>
        <taxon>Candidatus Brocadiaceae</taxon>
        <taxon>Candidatus Kuenenia</taxon>
    </lineage>
</organism>
<dbReference type="SUPFAM" id="SSF52518">
    <property type="entry name" value="Thiamin diphosphate-binding fold (THDP-binding)"/>
    <property type="match status" value="1"/>
</dbReference>
<evidence type="ECO:0000259" key="2">
    <source>
        <dbReference type="SMART" id="SM00861"/>
    </source>
</evidence>
<dbReference type="EMBL" id="CT573073">
    <property type="protein sequence ID" value="CAJ71401.1"/>
    <property type="molecule type" value="Genomic_DNA"/>
</dbReference>
<keyword evidence="3" id="KW-0808">Transferase</keyword>
<dbReference type="RefSeq" id="WP_169704238.1">
    <property type="nucleotide sequence ID" value="NZ_OCTL01000138.1"/>
</dbReference>
<dbReference type="SMART" id="SM00861">
    <property type="entry name" value="Transket_pyr"/>
    <property type="match status" value="1"/>
</dbReference>
<evidence type="ECO:0000313" key="3">
    <source>
        <dbReference type="EMBL" id="CAJ71401.1"/>
    </source>
</evidence>
<dbReference type="CDD" id="cd07033">
    <property type="entry name" value="TPP_PYR_DXS_TK_like"/>
    <property type="match status" value="1"/>
</dbReference>
<dbReference type="InterPro" id="IPR029061">
    <property type="entry name" value="THDP-binding"/>
</dbReference>
<keyword evidence="1" id="KW-1133">Transmembrane helix</keyword>
<name>Q1PW03_KUEST</name>
<keyword evidence="1" id="KW-0472">Membrane</keyword>
<dbReference type="InterPro" id="IPR051157">
    <property type="entry name" value="PDH/Transketolase"/>
</dbReference>
<feature type="transmembrane region" description="Helical" evidence="1">
    <location>
        <begin position="60"/>
        <end position="83"/>
    </location>
</feature>
<dbReference type="Gene3D" id="3.40.50.970">
    <property type="match status" value="1"/>
</dbReference>